<dbReference type="EMBL" id="JAHXPT010000006">
    <property type="protein sequence ID" value="MBW6410306.1"/>
    <property type="molecule type" value="Genomic_DNA"/>
</dbReference>
<evidence type="ECO:0000313" key="4">
    <source>
        <dbReference type="Proteomes" id="UP001519921"/>
    </source>
</evidence>
<feature type="transmembrane region" description="Helical" evidence="1">
    <location>
        <begin position="108"/>
        <end position="127"/>
    </location>
</feature>
<gene>
    <name evidence="3" type="ORF">KYD98_09375</name>
</gene>
<protein>
    <submittedName>
        <fullName evidence="3">VanZ family protein</fullName>
    </submittedName>
</protein>
<dbReference type="RefSeq" id="WP_219779570.1">
    <property type="nucleotide sequence ID" value="NZ_JAHXPT010000006.1"/>
</dbReference>
<dbReference type="Proteomes" id="UP001519921">
    <property type="component" value="Unassembled WGS sequence"/>
</dbReference>
<evidence type="ECO:0000259" key="2">
    <source>
        <dbReference type="Pfam" id="PF04892"/>
    </source>
</evidence>
<keyword evidence="1" id="KW-1133">Transmembrane helix</keyword>
<comment type="caution">
    <text evidence="3">The sequence shown here is derived from an EMBL/GenBank/DDBJ whole genome shotgun (WGS) entry which is preliminary data.</text>
</comment>
<dbReference type="InterPro" id="IPR006976">
    <property type="entry name" value="VanZ-like"/>
</dbReference>
<dbReference type="Pfam" id="PF04892">
    <property type="entry name" value="VanZ"/>
    <property type="match status" value="1"/>
</dbReference>
<keyword evidence="1" id="KW-0812">Transmembrane</keyword>
<sequence length="187" mass="21078">MLGESRYNSLVIRGLIVIKKGIFLSLLCFLSLGFIFFNSSQTGSSSNERSHKLVDNVVTVINESKVNNILGKNLFSDELVDNLSDKLANKLNNKLTKDELNLIIRKCAHGFEFFLLSIVLALTFCSFHVKKNNVIIYSLFIVLLSAVLDEFFQLYIPGRNSSVIDVVIDFCGGIIGMLLFHAFKRKY</sequence>
<keyword evidence="1" id="KW-0472">Membrane</keyword>
<evidence type="ECO:0000313" key="3">
    <source>
        <dbReference type="EMBL" id="MBW6410306.1"/>
    </source>
</evidence>
<feature type="transmembrane region" description="Helical" evidence="1">
    <location>
        <begin position="21"/>
        <end position="39"/>
    </location>
</feature>
<feature type="transmembrane region" description="Helical" evidence="1">
    <location>
        <begin position="134"/>
        <end position="156"/>
    </location>
</feature>
<keyword evidence="4" id="KW-1185">Reference proteome</keyword>
<evidence type="ECO:0000256" key="1">
    <source>
        <dbReference type="SAM" id="Phobius"/>
    </source>
</evidence>
<feature type="domain" description="VanZ-like" evidence="2">
    <location>
        <begin position="26"/>
        <end position="183"/>
    </location>
</feature>
<reference evidence="3 4" key="1">
    <citation type="submission" date="2021-07" db="EMBL/GenBank/DDBJ databases">
        <title>Clostridium weizhouense sp. nov., an anaerobic bacterium isolated from activated sludge of Petroleum wastewater.</title>
        <authorList>
            <person name="Li Q."/>
        </authorList>
    </citation>
    <scope>NUCLEOTIDE SEQUENCE [LARGE SCALE GENOMIC DNA]</scope>
    <source>
        <strain evidence="3 4">YB-6</strain>
    </source>
</reference>
<name>A0ABS7APF2_9CLOT</name>
<accession>A0ABS7APF2</accession>
<organism evidence="3 4">
    <name type="scientific">Clostridium weizhouense</name>
    <dbReference type="NCBI Taxonomy" id="2859781"/>
    <lineage>
        <taxon>Bacteria</taxon>
        <taxon>Bacillati</taxon>
        <taxon>Bacillota</taxon>
        <taxon>Clostridia</taxon>
        <taxon>Eubacteriales</taxon>
        <taxon>Clostridiaceae</taxon>
        <taxon>Clostridium</taxon>
    </lineage>
</organism>
<feature type="transmembrane region" description="Helical" evidence="1">
    <location>
        <begin position="162"/>
        <end position="183"/>
    </location>
</feature>
<dbReference type="NCBIfam" id="NF037970">
    <property type="entry name" value="vanZ_1"/>
    <property type="match status" value="1"/>
</dbReference>
<proteinExistence type="predicted"/>